<dbReference type="Pfam" id="PF10009">
    <property type="entry name" value="DUF2252"/>
    <property type="match status" value="1"/>
</dbReference>
<organism evidence="2">
    <name type="scientific">freshwater metagenome</name>
    <dbReference type="NCBI Taxonomy" id="449393"/>
    <lineage>
        <taxon>unclassified sequences</taxon>
        <taxon>metagenomes</taxon>
        <taxon>ecological metagenomes</taxon>
    </lineage>
</organism>
<gene>
    <name evidence="2" type="ORF">UFOPK1493_00876</name>
</gene>
<evidence type="ECO:0000313" key="2">
    <source>
        <dbReference type="EMBL" id="CAB4548643.1"/>
    </source>
</evidence>
<dbReference type="PANTHER" id="PTHR39441">
    <property type="entry name" value="DUF2252 DOMAIN-CONTAINING PROTEIN"/>
    <property type="match status" value="1"/>
</dbReference>
<protein>
    <submittedName>
        <fullName evidence="2">Unannotated protein</fullName>
    </submittedName>
</protein>
<dbReference type="PANTHER" id="PTHR39441:SF1">
    <property type="entry name" value="DUF2252 DOMAIN-CONTAINING PROTEIN"/>
    <property type="match status" value="1"/>
</dbReference>
<dbReference type="InterPro" id="IPR018721">
    <property type="entry name" value="DUF2252"/>
</dbReference>
<feature type="region of interest" description="Disordered" evidence="1">
    <location>
        <begin position="1"/>
        <end position="53"/>
    </location>
</feature>
<evidence type="ECO:0000256" key="1">
    <source>
        <dbReference type="SAM" id="MobiDB-lite"/>
    </source>
</evidence>
<proteinExistence type="predicted"/>
<dbReference type="EMBL" id="CAEZSR010000021">
    <property type="protein sequence ID" value="CAB4548643.1"/>
    <property type="molecule type" value="Genomic_DNA"/>
</dbReference>
<sequence length="468" mass="51900">MAAARQRRTHDVPTTTAFDAPVPTPDERKAAAKAIRKATPRSVHGTWEPATDRPDPVELLVEQNRTRVPELVPLRFGRMATSPFAFLRGSALVMSHDLAATPDAGIEVEVCGDAHLANFGIFASPERRLMFDLNDFDETALGPFEWDVKRLAASLVVAARANGFDRITARRAVLDAVAQYRDWMERYSAMTHLEVWYARIDVRELIEARAAAAAARRRLEAQLTRFEGKNHLKAFAKLTVEVDGRRRIVDDPPVVEHVVGEDVFVPRLEAVLAEYRLTLSADRRALFDRYRFVDFARKVVGVGSVGTRCWVALFQGPNGGPLFLQLKEANRSVVEQARGTELATHQGQRVVEGQRMLQATSDVLLGWGTDEPTGHHYYVRQLWDAKGSIDVTTLRPAGFGTYAGFCGWALARAHARTGDSVSIHGYLGNSERFGESIADFAEAYADQTERDHALLVTAIERGAITAII</sequence>
<name>A0A6J6CEI9_9ZZZZ</name>
<accession>A0A6J6CEI9</accession>
<reference evidence="2" key="1">
    <citation type="submission" date="2020-05" db="EMBL/GenBank/DDBJ databases">
        <authorList>
            <person name="Chiriac C."/>
            <person name="Salcher M."/>
            <person name="Ghai R."/>
            <person name="Kavagutti S V."/>
        </authorList>
    </citation>
    <scope>NUCLEOTIDE SEQUENCE</scope>
</reference>
<dbReference type="AlphaFoldDB" id="A0A6J6CEI9"/>